<dbReference type="InterPro" id="IPR035905">
    <property type="entry name" value="Barstar-like_sf"/>
</dbReference>
<reference evidence="3" key="1">
    <citation type="submission" date="2022-10" db="EMBL/GenBank/DDBJ databases">
        <authorList>
            <person name="Kim H.S."/>
            <person name="Kim J.-S."/>
            <person name="Suh M.K."/>
            <person name="Eom M.K."/>
            <person name="Lee J.-S."/>
        </authorList>
    </citation>
    <scope>NUCLEOTIDE SEQUENCE</scope>
    <source>
        <strain evidence="3">LIP-5</strain>
    </source>
</reference>
<dbReference type="Proteomes" id="UP001209317">
    <property type="component" value="Unassembled WGS sequence"/>
</dbReference>
<proteinExistence type="inferred from homology"/>
<dbReference type="RefSeq" id="WP_263038217.1">
    <property type="nucleotide sequence ID" value="NZ_JAOTPL010000012.1"/>
</dbReference>
<feature type="domain" description="Barstar (barnase inhibitor)" evidence="2">
    <location>
        <begin position="1"/>
        <end position="81"/>
    </location>
</feature>
<comment type="caution">
    <text evidence="3">The sequence shown here is derived from an EMBL/GenBank/DDBJ whole genome shotgun (WGS) entry which is preliminary data.</text>
</comment>
<evidence type="ECO:0000313" key="3">
    <source>
        <dbReference type="EMBL" id="MCU7694732.1"/>
    </source>
</evidence>
<dbReference type="SUPFAM" id="SSF52038">
    <property type="entry name" value="Barstar-related"/>
    <property type="match status" value="1"/>
</dbReference>
<dbReference type="InterPro" id="IPR000468">
    <property type="entry name" value="Barstar"/>
</dbReference>
<dbReference type="Pfam" id="PF01337">
    <property type="entry name" value="Barstar"/>
    <property type="match status" value="1"/>
</dbReference>
<accession>A0AAE3IMG4</accession>
<dbReference type="EMBL" id="JAOTPL010000012">
    <property type="protein sequence ID" value="MCU7694732.1"/>
    <property type="molecule type" value="Genomic_DNA"/>
</dbReference>
<comment type="similarity">
    <text evidence="1">Belongs to the barstar family.</text>
</comment>
<dbReference type="AlphaFoldDB" id="A0AAE3IMG4"/>
<evidence type="ECO:0000313" key="4">
    <source>
        <dbReference type="Proteomes" id="UP001209317"/>
    </source>
</evidence>
<dbReference type="Gene3D" id="3.30.370.10">
    <property type="entry name" value="Barstar-like"/>
    <property type="match status" value="1"/>
</dbReference>
<protein>
    <submittedName>
        <fullName evidence="3">Barstar family protein</fullName>
    </submittedName>
</protein>
<evidence type="ECO:0000259" key="2">
    <source>
        <dbReference type="Pfam" id="PF01337"/>
    </source>
</evidence>
<organism evidence="3 4">
    <name type="scientific">Haoranjiania flava</name>
    <dbReference type="NCBI Taxonomy" id="1856322"/>
    <lineage>
        <taxon>Bacteria</taxon>
        <taxon>Pseudomonadati</taxon>
        <taxon>Bacteroidota</taxon>
        <taxon>Chitinophagia</taxon>
        <taxon>Chitinophagales</taxon>
        <taxon>Chitinophagaceae</taxon>
        <taxon>Haoranjiania</taxon>
    </lineage>
</organism>
<gene>
    <name evidence="3" type="ORF">OD355_09420</name>
</gene>
<name>A0AAE3IMG4_9BACT</name>
<keyword evidence="4" id="KW-1185">Reference proteome</keyword>
<sequence length="92" mass="10296">METISFDFDRIGTEKDFYTTAARQLKLPEHFGSNLDALWDVLTGHISLPVKIDFINLTMSQLETFSDVIAVFEDAAGELGDGFVFNYSLKGL</sequence>
<evidence type="ECO:0000256" key="1">
    <source>
        <dbReference type="ARBA" id="ARBA00006845"/>
    </source>
</evidence>